<protein>
    <submittedName>
        <fullName evidence="1">Uncharacterized protein</fullName>
    </submittedName>
</protein>
<dbReference type="Proteomes" id="UP000237440">
    <property type="component" value="Unassembled WGS sequence"/>
</dbReference>
<evidence type="ECO:0000313" key="1">
    <source>
        <dbReference type="EMBL" id="POF42485.1"/>
    </source>
</evidence>
<accession>A0A2S3VR99</accession>
<dbReference type="AlphaFoldDB" id="A0A2S3VR99"/>
<dbReference type="EMBL" id="MUJK01000003">
    <property type="protein sequence ID" value="POF42485.1"/>
    <property type="molecule type" value="Genomic_DNA"/>
</dbReference>
<reference evidence="2" key="1">
    <citation type="submission" date="2017-02" db="EMBL/GenBank/DDBJ databases">
        <authorList>
            <person name="Furmanczyk E.M."/>
        </authorList>
    </citation>
    <scope>NUCLEOTIDE SEQUENCE [LARGE SCALE GENOMIC DNA]</scope>
    <source>
        <strain evidence="2">AP3_22</strain>
    </source>
</reference>
<proteinExistence type="predicted"/>
<evidence type="ECO:0000313" key="2">
    <source>
        <dbReference type="Proteomes" id="UP000237440"/>
    </source>
</evidence>
<sequence>MKLFSTAVVLSPGAWQHVIDPDAGNAPVGHSAQRLAALLNSALTFAPHVLQFPVDLPFDHPQSDDTSVVAHSSPLQLARITPRRGPTFLLIRLPSEIAVDIAAI</sequence>
<comment type="caution">
    <text evidence="1">The sequence shown here is derived from an EMBL/GenBank/DDBJ whole genome shotgun (WGS) entry which is preliminary data.</text>
</comment>
<organism evidence="1 2">
    <name type="scientific">Pseudomonas laurylsulfativorans</name>
    <dbReference type="NCBI Taxonomy" id="1943631"/>
    <lineage>
        <taxon>Bacteria</taxon>
        <taxon>Pseudomonadati</taxon>
        <taxon>Pseudomonadota</taxon>
        <taxon>Gammaproteobacteria</taxon>
        <taxon>Pseudomonadales</taxon>
        <taxon>Pseudomonadaceae</taxon>
        <taxon>Pseudomonas</taxon>
    </lineage>
</organism>
<gene>
    <name evidence="1" type="ORF">B0D71_13020</name>
</gene>
<keyword evidence="2" id="KW-1185">Reference proteome</keyword>
<dbReference type="OrthoDB" id="6905216at2"/>
<name>A0A2S3VR99_9PSED</name>